<organism evidence="1 2">
    <name type="scientific">Albula glossodonta</name>
    <name type="common">roundjaw bonefish</name>
    <dbReference type="NCBI Taxonomy" id="121402"/>
    <lineage>
        <taxon>Eukaryota</taxon>
        <taxon>Metazoa</taxon>
        <taxon>Chordata</taxon>
        <taxon>Craniata</taxon>
        <taxon>Vertebrata</taxon>
        <taxon>Euteleostomi</taxon>
        <taxon>Actinopterygii</taxon>
        <taxon>Neopterygii</taxon>
        <taxon>Teleostei</taxon>
        <taxon>Albuliformes</taxon>
        <taxon>Albulidae</taxon>
        <taxon>Albula</taxon>
    </lineage>
</organism>
<reference evidence="1" key="1">
    <citation type="thesis" date="2021" institute="BYU ScholarsArchive" country="Provo, UT, USA">
        <title>Applications of and Algorithms for Genome Assembly and Genomic Analyses with an Emphasis on Marine Teleosts.</title>
        <authorList>
            <person name="Pickett B.D."/>
        </authorList>
    </citation>
    <scope>NUCLEOTIDE SEQUENCE</scope>
    <source>
        <strain evidence="1">HI-2016</strain>
    </source>
</reference>
<gene>
    <name evidence="1" type="ORF">JZ751_025697</name>
</gene>
<comment type="caution">
    <text evidence="1">The sequence shown here is derived from an EMBL/GenBank/DDBJ whole genome shotgun (WGS) entry which is preliminary data.</text>
</comment>
<name>A0A8T2NDB7_9TELE</name>
<sequence length="66" mass="7797">MSSKSSPYHTEFPRRHWYVDTFVNVRAASHFMFTIQKSDSNSMVALQMFPHLRCDEEMQKKKKGSV</sequence>
<proteinExistence type="predicted"/>
<evidence type="ECO:0000313" key="1">
    <source>
        <dbReference type="EMBL" id="KAG9338463.1"/>
    </source>
</evidence>
<dbReference type="EMBL" id="JAFBMS010000066">
    <property type="protein sequence ID" value="KAG9338463.1"/>
    <property type="molecule type" value="Genomic_DNA"/>
</dbReference>
<dbReference type="Proteomes" id="UP000824540">
    <property type="component" value="Unassembled WGS sequence"/>
</dbReference>
<protein>
    <submittedName>
        <fullName evidence="1">Uncharacterized protein</fullName>
    </submittedName>
</protein>
<keyword evidence="2" id="KW-1185">Reference proteome</keyword>
<accession>A0A8T2NDB7</accession>
<dbReference type="AlphaFoldDB" id="A0A8T2NDB7"/>
<evidence type="ECO:0000313" key="2">
    <source>
        <dbReference type="Proteomes" id="UP000824540"/>
    </source>
</evidence>